<name>A0A9J6GE00_HAELO</name>
<dbReference type="EMBL" id="JABSTR010000006">
    <property type="protein sequence ID" value="KAH9373363.1"/>
    <property type="molecule type" value="Genomic_DNA"/>
</dbReference>
<accession>A0A9J6GE00</accession>
<evidence type="ECO:0000313" key="3">
    <source>
        <dbReference type="Proteomes" id="UP000821853"/>
    </source>
</evidence>
<keyword evidence="3" id="KW-1185">Reference proteome</keyword>
<feature type="compositionally biased region" description="Basic and acidic residues" evidence="1">
    <location>
        <begin position="53"/>
        <end position="62"/>
    </location>
</feature>
<evidence type="ECO:0000313" key="2">
    <source>
        <dbReference type="EMBL" id="KAH9373363.1"/>
    </source>
</evidence>
<organism evidence="2 3">
    <name type="scientific">Haemaphysalis longicornis</name>
    <name type="common">Bush tick</name>
    <dbReference type="NCBI Taxonomy" id="44386"/>
    <lineage>
        <taxon>Eukaryota</taxon>
        <taxon>Metazoa</taxon>
        <taxon>Ecdysozoa</taxon>
        <taxon>Arthropoda</taxon>
        <taxon>Chelicerata</taxon>
        <taxon>Arachnida</taxon>
        <taxon>Acari</taxon>
        <taxon>Parasitiformes</taxon>
        <taxon>Ixodida</taxon>
        <taxon>Ixodoidea</taxon>
        <taxon>Ixodidae</taxon>
        <taxon>Haemaphysalinae</taxon>
        <taxon>Haemaphysalis</taxon>
    </lineage>
</organism>
<dbReference type="Proteomes" id="UP000821853">
    <property type="component" value="Chromosome 4"/>
</dbReference>
<evidence type="ECO:0000256" key="1">
    <source>
        <dbReference type="SAM" id="MobiDB-lite"/>
    </source>
</evidence>
<proteinExistence type="predicted"/>
<feature type="region of interest" description="Disordered" evidence="1">
    <location>
        <begin position="46"/>
        <end position="76"/>
    </location>
</feature>
<gene>
    <name evidence="2" type="ORF">HPB48_018416</name>
</gene>
<dbReference type="AlphaFoldDB" id="A0A9J6GE00"/>
<protein>
    <submittedName>
        <fullName evidence="2">Uncharacterized protein</fullName>
    </submittedName>
</protein>
<comment type="caution">
    <text evidence="2">The sequence shown here is derived from an EMBL/GenBank/DDBJ whole genome shotgun (WGS) entry which is preliminary data.</text>
</comment>
<dbReference type="VEuPathDB" id="VectorBase:HLOH_059352"/>
<sequence>MPMQVTMEGEDITPEECLEYGVFKGQDARVARAGREDKFSTTWWHRRGPHSRRSQEAYRRSVEAPPPFEGALKNHR</sequence>
<reference evidence="2 3" key="1">
    <citation type="journal article" date="2020" name="Cell">
        <title>Large-Scale Comparative Analyses of Tick Genomes Elucidate Their Genetic Diversity and Vector Capacities.</title>
        <authorList>
            <consortium name="Tick Genome and Microbiome Consortium (TIGMIC)"/>
            <person name="Jia N."/>
            <person name="Wang J."/>
            <person name="Shi W."/>
            <person name="Du L."/>
            <person name="Sun Y."/>
            <person name="Zhan W."/>
            <person name="Jiang J.F."/>
            <person name="Wang Q."/>
            <person name="Zhang B."/>
            <person name="Ji P."/>
            <person name="Bell-Sakyi L."/>
            <person name="Cui X.M."/>
            <person name="Yuan T.T."/>
            <person name="Jiang B.G."/>
            <person name="Yang W.F."/>
            <person name="Lam T.T."/>
            <person name="Chang Q.C."/>
            <person name="Ding S.J."/>
            <person name="Wang X.J."/>
            <person name="Zhu J.G."/>
            <person name="Ruan X.D."/>
            <person name="Zhao L."/>
            <person name="Wei J.T."/>
            <person name="Ye R.Z."/>
            <person name="Que T.C."/>
            <person name="Du C.H."/>
            <person name="Zhou Y.H."/>
            <person name="Cheng J.X."/>
            <person name="Dai P.F."/>
            <person name="Guo W.B."/>
            <person name="Han X.H."/>
            <person name="Huang E.J."/>
            <person name="Li L.F."/>
            <person name="Wei W."/>
            <person name="Gao Y.C."/>
            <person name="Liu J.Z."/>
            <person name="Shao H.Z."/>
            <person name="Wang X."/>
            <person name="Wang C.C."/>
            <person name="Yang T.C."/>
            <person name="Huo Q.B."/>
            <person name="Li W."/>
            <person name="Chen H.Y."/>
            <person name="Chen S.E."/>
            <person name="Zhou L.G."/>
            <person name="Ni X.B."/>
            <person name="Tian J.H."/>
            <person name="Sheng Y."/>
            <person name="Liu T."/>
            <person name="Pan Y.S."/>
            <person name="Xia L.Y."/>
            <person name="Li J."/>
            <person name="Zhao F."/>
            <person name="Cao W.C."/>
        </authorList>
    </citation>
    <scope>NUCLEOTIDE SEQUENCE [LARGE SCALE GENOMIC DNA]</scope>
    <source>
        <strain evidence="2">HaeL-2018</strain>
    </source>
</reference>